<evidence type="ECO:0000256" key="1">
    <source>
        <dbReference type="SAM" id="MobiDB-lite"/>
    </source>
</evidence>
<accession>A0A8D8JVU7</accession>
<feature type="region of interest" description="Disordered" evidence="1">
    <location>
        <begin position="1"/>
        <end position="106"/>
    </location>
</feature>
<dbReference type="AlphaFoldDB" id="A0A8D8JVU7"/>
<dbReference type="EMBL" id="HBUE01033700">
    <property type="protein sequence ID" value="CAG6457922.1"/>
    <property type="molecule type" value="Transcribed_RNA"/>
</dbReference>
<protein>
    <submittedName>
        <fullName evidence="2">(northern house mosquito) hypothetical protein</fullName>
    </submittedName>
</protein>
<dbReference type="EMBL" id="HBUE01033699">
    <property type="protein sequence ID" value="CAG6457920.1"/>
    <property type="molecule type" value="Transcribed_RNA"/>
</dbReference>
<organism evidence="2">
    <name type="scientific">Culex pipiens</name>
    <name type="common">House mosquito</name>
    <dbReference type="NCBI Taxonomy" id="7175"/>
    <lineage>
        <taxon>Eukaryota</taxon>
        <taxon>Metazoa</taxon>
        <taxon>Ecdysozoa</taxon>
        <taxon>Arthropoda</taxon>
        <taxon>Hexapoda</taxon>
        <taxon>Insecta</taxon>
        <taxon>Pterygota</taxon>
        <taxon>Neoptera</taxon>
        <taxon>Endopterygota</taxon>
        <taxon>Diptera</taxon>
        <taxon>Nematocera</taxon>
        <taxon>Culicoidea</taxon>
        <taxon>Culicidae</taxon>
        <taxon>Culicinae</taxon>
        <taxon>Culicini</taxon>
        <taxon>Culex</taxon>
        <taxon>Culex</taxon>
    </lineage>
</organism>
<reference evidence="2" key="1">
    <citation type="submission" date="2021-05" db="EMBL/GenBank/DDBJ databases">
        <authorList>
            <person name="Alioto T."/>
            <person name="Alioto T."/>
            <person name="Gomez Garrido J."/>
        </authorList>
    </citation>
    <scope>NUCLEOTIDE SEQUENCE</scope>
</reference>
<dbReference type="EMBL" id="HBUE01200187">
    <property type="protein sequence ID" value="CAG6529424.1"/>
    <property type="molecule type" value="Transcribed_RNA"/>
</dbReference>
<dbReference type="EMBL" id="HBUE01306344">
    <property type="protein sequence ID" value="CAG6581210.1"/>
    <property type="molecule type" value="Transcribed_RNA"/>
</dbReference>
<feature type="compositionally biased region" description="Polar residues" evidence="1">
    <location>
        <begin position="1"/>
        <end position="19"/>
    </location>
</feature>
<sequence>MYRPNPESTTSRSVSPRNTSLDHHSRSSSLKPLDPTRLKSTVPESSTTKSKKEFRPSSTSIADRLDPVRSPSNYHHPMVSRSASKSETGETECTPFHTSRQRRTPS</sequence>
<name>A0A8D8JVU7_CULPI</name>
<evidence type="ECO:0000313" key="2">
    <source>
        <dbReference type="EMBL" id="CAG6581210.1"/>
    </source>
</evidence>
<feature type="compositionally biased region" description="Polar residues" evidence="1">
    <location>
        <begin position="38"/>
        <end position="48"/>
    </location>
</feature>
<proteinExistence type="predicted"/>